<evidence type="ECO:0000313" key="1">
    <source>
        <dbReference type="EMBL" id="CAJ1978326.1"/>
    </source>
</evidence>
<evidence type="ECO:0000313" key="2">
    <source>
        <dbReference type="Proteomes" id="UP001189624"/>
    </source>
</evidence>
<gene>
    <name evidence="1" type="ORF">AYBTSS11_LOCUS30519</name>
</gene>
<protein>
    <submittedName>
        <fullName evidence="1">Uncharacterized protein</fullName>
    </submittedName>
</protein>
<dbReference type="AlphaFoldDB" id="A0AA86W4B6"/>
<proteinExistence type="predicted"/>
<dbReference type="EMBL" id="OY731408">
    <property type="protein sequence ID" value="CAJ1978326.1"/>
    <property type="molecule type" value="Genomic_DNA"/>
</dbReference>
<keyword evidence="2" id="KW-1185">Reference proteome</keyword>
<dbReference type="Proteomes" id="UP001189624">
    <property type="component" value="Chromosome 11"/>
</dbReference>
<organism evidence="1 2">
    <name type="scientific">Sphenostylis stenocarpa</name>
    <dbReference type="NCBI Taxonomy" id="92480"/>
    <lineage>
        <taxon>Eukaryota</taxon>
        <taxon>Viridiplantae</taxon>
        <taxon>Streptophyta</taxon>
        <taxon>Embryophyta</taxon>
        <taxon>Tracheophyta</taxon>
        <taxon>Spermatophyta</taxon>
        <taxon>Magnoliopsida</taxon>
        <taxon>eudicotyledons</taxon>
        <taxon>Gunneridae</taxon>
        <taxon>Pentapetalae</taxon>
        <taxon>rosids</taxon>
        <taxon>fabids</taxon>
        <taxon>Fabales</taxon>
        <taxon>Fabaceae</taxon>
        <taxon>Papilionoideae</taxon>
        <taxon>50 kb inversion clade</taxon>
        <taxon>NPAAA clade</taxon>
        <taxon>indigoferoid/millettioid clade</taxon>
        <taxon>Phaseoleae</taxon>
        <taxon>Sphenostylis</taxon>
    </lineage>
</organism>
<dbReference type="Gramene" id="rna-AYBTSS11_LOCUS30519">
    <property type="protein sequence ID" value="CAJ1978326.1"/>
    <property type="gene ID" value="gene-AYBTSS11_LOCUS30519"/>
</dbReference>
<reference evidence="1" key="1">
    <citation type="submission" date="2023-10" db="EMBL/GenBank/DDBJ databases">
        <authorList>
            <person name="Domelevo Entfellner J.-B."/>
        </authorList>
    </citation>
    <scope>NUCLEOTIDE SEQUENCE</scope>
</reference>
<accession>A0AA86W4B6</accession>
<name>A0AA86W4B6_9FABA</name>
<sequence length="64" mass="7874">MRLFVQDSKDYRTFVNTRRRWTESFAKESSRWIEDKYKNIEVIGLDNDDIDTRSGYKHDFTYTK</sequence>